<feature type="region of interest" description="Disordered" evidence="1">
    <location>
        <begin position="503"/>
        <end position="542"/>
    </location>
</feature>
<feature type="region of interest" description="Disordered" evidence="1">
    <location>
        <begin position="844"/>
        <end position="868"/>
    </location>
</feature>
<gene>
    <name evidence="2" type="ORF">PIBRA_LOCUS1821</name>
</gene>
<protein>
    <submittedName>
        <fullName evidence="2">Uncharacterized protein</fullName>
    </submittedName>
</protein>
<dbReference type="AlphaFoldDB" id="A0A9P0T336"/>
<evidence type="ECO:0000313" key="3">
    <source>
        <dbReference type="Proteomes" id="UP001152562"/>
    </source>
</evidence>
<dbReference type="EMBL" id="CALOZG010000002">
    <property type="protein sequence ID" value="CAH3975172.1"/>
    <property type="molecule type" value="Genomic_DNA"/>
</dbReference>
<organism evidence="2 3">
    <name type="scientific">Pieris brassicae</name>
    <name type="common">White butterfly</name>
    <name type="synonym">Large white butterfly</name>
    <dbReference type="NCBI Taxonomy" id="7116"/>
    <lineage>
        <taxon>Eukaryota</taxon>
        <taxon>Metazoa</taxon>
        <taxon>Ecdysozoa</taxon>
        <taxon>Arthropoda</taxon>
        <taxon>Hexapoda</taxon>
        <taxon>Insecta</taxon>
        <taxon>Pterygota</taxon>
        <taxon>Neoptera</taxon>
        <taxon>Endopterygota</taxon>
        <taxon>Lepidoptera</taxon>
        <taxon>Glossata</taxon>
        <taxon>Ditrysia</taxon>
        <taxon>Papilionoidea</taxon>
        <taxon>Pieridae</taxon>
        <taxon>Pierinae</taxon>
        <taxon>Pieris</taxon>
    </lineage>
</organism>
<comment type="caution">
    <text evidence="2">The sequence shown here is derived from an EMBL/GenBank/DDBJ whole genome shotgun (WGS) entry which is preliminary data.</text>
</comment>
<sequence length="868" mass="98296">MLLQTAPRTAGENAGAPLFDQQMRSASCYPVDRYLVESSKRMDIIEIMDDDLWKPEPALRPEDEYLLRKLHDMLQSTADNLKVISGELSKYHETGVQVKTLPTPLDEDFNEKVHVEEVVDAKFHGNKFIIPSQSTSHKSPTPIQDLIANELRKKQVRCDSFKEIRKTKTLEVSRTKLVHIPESANYVLNNKPLDLISKNIPSKERAVQYNEIVYQEIKKDDENRCQKQFQIQEMPSINIRSEFKIQQVAQLDITPDSNTVKEISTGKNNICVISVNHDLPTVSSSKELQRIEVNFETAPVRKISKMVSYESSESSPNIVGKTKNIKQNLFPQDTKKPNTQRPGTKYLKLDSRKAQTNLNDWKRKLSAVYGQSSKESKPQLKLNKTTKISNTQNEDKQLSEPKTTLNNHSEYIPYAKLTLGGVHVKDIEKEIAHVSNRNDLPLSPILHKILSRQNSFSNEISQKNENKSNLKVLTTSDENLLQEVLDIEEKVSITLSKNINKCIDSNQTSSNNRESTNSPDNTYADDFEADNSNGIFEKSESSNKMPYLNDSIRIDVDHDIPSKKEHVHDRISVKVSNLSLKHKIETFEFIHSIDTRENATQSNALNKISLKETQTSPRIDTPIRNDQSIDPKHEVENMFKLEKEFMKKLIVDEYSDLIININKPSTSNDSKAYIDHKNISLVQKNTQTSPARVKSVMTSPTRTKTRTTSPLALSVTIDKQTSPLIALSSEKNLPATVASDNSVHLEEFDITINLSSPRFQLQLPKSASLAKSNHKDIQKLGSKFASSNSSSVEDYTSSDISVGEMRRLQRRSRRHKVTSISEFSSSSSKCSEHSFVVPIRSEGEVSVCQTKSNRYSKSEGEISLGQLR</sequence>
<keyword evidence="3" id="KW-1185">Reference proteome</keyword>
<accession>A0A9P0T336</accession>
<feature type="compositionally biased region" description="Polar residues" evidence="1">
    <location>
        <begin position="503"/>
        <end position="521"/>
    </location>
</feature>
<dbReference type="Proteomes" id="UP001152562">
    <property type="component" value="Unassembled WGS sequence"/>
</dbReference>
<feature type="compositionally biased region" description="Polar residues" evidence="1">
    <location>
        <begin position="325"/>
        <end position="342"/>
    </location>
</feature>
<feature type="region of interest" description="Disordered" evidence="1">
    <location>
        <begin position="686"/>
        <end position="709"/>
    </location>
</feature>
<feature type="compositionally biased region" description="Polar residues" evidence="1">
    <location>
        <begin position="382"/>
        <end position="392"/>
    </location>
</feature>
<evidence type="ECO:0000313" key="2">
    <source>
        <dbReference type="EMBL" id="CAH3975172.1"/>
    </source>
</evidence>
<feature type="compositionally biased region" description="Low complexity" evidence="1">
    <location>
        <begin position="698"/>
        <end position="709"/>
    </location>
</feature>
<feature type="region of interest" description="Disordered" evidence="1">
    <location>
        <begin position="311"/>
        <end position="344"/>
    </location>
</feature>
<feature type="region of interest" description="Disordered" evidence="1">
    <location>
        <begin position="369"/>
        <end position="404"/>
    </location>
</feature>
<evidence type="ECO:0000256" key="1">
    <source>
        <dbReference type="SAM" id="MobiDB-lite"/>
    </source>
</evidence>
<proteinExistence type="predicted"/>
<name>A0A9P0T336_PIEBR</name>
<reference evidence="2" key="1">
    <citation type="submission" date="2022-05" db="EMBL/GenBank/DDBJ databases">
        <authorList>
            <person name="Okamura Y."/>
        </authorList>
    </citation>
    <scope>NUCLEOTIDE SEQUENCE</scope>
</reference>